<feature type="compositionally biased region" description="Polar residues" evidence="3">
    <location>
        <begin position="40"/>
        <end position="67"/>
    </location>
</feature>
<feature type="domain" description="CNH" evidence="5">
    <location>
        <begin position="1422"/>
        <end position="1764"/>
    </location>
</feature>
<feature type="region of interest" description="Disordered" evidence="3">
    <location>
        <begin position="630"/>
        <end position="665"/>
    </location>
</feature>
<feature type="compositionally biased region" description="Polar residues" evidence="3">
    <location>
        <begin position="594"/>
        <end position="610"/>
    </location>
</feature>
<dbReference type="InterPro" id="IPR057283">
    <property type="entry name" value="RGF3_WH"/>
</dbReference>
<feature type="region of interest" description="Disordered" evidence="3">
    <location>
        <begin position="580"/>
        <end position="615"/>
    </location>
</feature>
<feature type="compositionally biased region" description="Low complexity" evidence="3">
    <location>
        <begin position="152"/>
        <end position="178"/>
    </location>
</feature>
<dbReference type="SMART" id="SM00325">
    <property type="entry name" value="RhoGEF"/>
    <property type="match status" value="1"/>
</dbReference>
<organism evidence="6 7">
    <name type="scientific">Myxozyma melibiosi</name>
    <dbReference type="NCBI Taxonomy" id="54550"/>
    <lineage>
        <taxon>Eukaryota</taxon>
        <taxon>Fungi</taxon>
        <taxon>Dikarya</taxon>
        <taxon>Ascomycota</taxon>
        <taxon>Saccharomycotina</taxon>
        <taxon>Lipomycetes</taxon>
        <taxon>Lipomycetales</taxon>
        <taxon>Lipomycetaceae</taxon>
        <taxon>Myxozyma</taxon>
    </lineage>
</organism>
<dbReference type="PROSITE" id="PS50219">
    <property type="entry name" value="CNH"/>
    <property type="match status" value="1"/>
</dbReference>
<evidence type="ECO:0000256" key="2">
    <source>
        <dbReference type="ARBA" id="ARBA00022658"/>
    </source>
</evidence>
<dbReference type="Proteomes" id="UP001498771">
    <property type="component" value="Unassembled WGS sequence"/>
</dbReference>
<evidence type="ECO:0000259" key="4">
    <source>
        <dbReference type="PROSITE" id="PS50010"/>
    </source>
</evidence>
<dbReference type="InterPro" id="IPR052233">
    <property type="entry name" value="Rho-type_GEFs"/>
</dbReference>
<dbReference type="RefSeq" id="XP_064765681.1">
    <property type="nucleotide sequence ID" value="XM_064913770.1"/>
</dbReference>
<dbReference type="Pfam" id="PF00621">
    <property type="entry name" value="RhoGEF"/>
    <property type="match status" value="1"/>
</dbReference>
<feature type="domain" description="DH" evidence="4">
    <location>
        <begin position="977"/>
        <end position="1171"/>
    </location>
</feature>
<dbReference type="Gene3D" id="1.20.900.10">
    <property type="entry name" value="Dbl homology (DH) domain"/>
    <property type="match status" value="1"/>
</dbReference>
<dbReference type="PROSITE" id="PS50010">
    <property type="entry name" value="DH_2"/>
    <property type="match status" value="1"/>
</dbReference>
<reference evidence="6 7" key="1">
    <citation type="submission" date="2024-03" db="EMBL/GenBank/DDBJ databases">
        <title>Genome-scale model development and genomic sequencing of the oleaginous clade Lipomyces.</title>
        <authorList>
            <consortium name="Lawrence Berkeley National Laboratory"/>
            <person name="Czajka J.J."/>
            <person name="Han Y."/>
            <person name="Kim J."/>
            <person name="Mondo S.J."/>
            <person name="Hofstad B.A."/>
            <person name="Robles A."/>
            <person name="Haridas S."/>
            <person name="Riley R."/>
            <person name="LaButti K."/>
            <person name="Pangilinan J."/>
            <person name="Andreopoulos W."/>
            <person name="Lipzen A."/>
            <person name="Yan J."/>
            <person name="Wang M."/>
            <person name="Ng V."/>
            <person name="Grigoriev I.V."/>
            <person name="Spatafora J.W."/>
            <person name="Magnuson J.K."/>
            <person name="Baker S.E."/>
            <person name="Pomraning K.R."/>
        </authorList>
    </citation>
    <scope>NUCLEOTIDE SEQUENCE [LARGE SCALE GENOMIC DNA]</scope>
    <source>
        <strain evidence="6 7">Phaff 52-87</strain>
    </source>
</reference>
<feature type="compositionally biased region" description="Polar residues" evidence="3">
    <location>
        <begin position="642"/>
        <end position="660"/>
    </location>
</feature>
<comment type="caution">
    <text evidence="6">The sequence shown here is derived from an EMBL/GenBank/DDBJ whole genome shotgun (WGS) entry which is preliminary data.</text>
</comment>
<dbReference type="Pfam" id="PF00780">
    <property type="entry name" value="CNH"/>
    <property type="match status" value="1"/>
</dbReference>
<name>A0ABR1F0I0_9ASCO</name>
<feature type="compositionally biased region" description="Basic and acidic residues" evidence="3">
    <location>
        <begin position="8"/>
        <end position="17"/>
    </location>
</feature>
<protein>
    <submittedName>
        <fullName evidence="6">CNH domain-containing protein</fullName>
    </submittedName>
</protein>
<evidence type="ECO:0000313" key="6">
    <source>
        <dbReference type="EMBL" id="KAK7202648.1"/>
    </source>
</evidence>
<dbReference type="Gene3D" id="2.30.29.30">
    <property type="entry name" value="Pleckstrin-homology domain (PH domain)/Phosphotyrosine-binding domain (PTB)"/>
    <property type="match status" value="1"/>
</dbReference>
<dbReference type="EMBL" id="JBBJBU010000016">
    <property type="protein sequence ID" value="KAK7202648.1"/>
    <property type="molecule type" value="Genomic_DNA"/>
</dbReference>
<dbReference type="InterPro" id="IPR035899">
    <property type="entry name" value="DBL_dom_sf"/>
</dbReference>
<feature type="compositionally biased region" description="Low complexity" evidence="3">
    <location>
        <begin position="72"/>
        <end position="90"/>
    </location>
</feature>
<feature type="compositionally biased region" description="Low complexity" evidence="3">
    <location>
        <begin position="482"/>
        <end position="495"/>
    </location>
</feature>
<keyword evidence="7" id="KW-1185">Reference proteome</keyword>
<feature type="region of interest" description="Disordered" evidence="3">
    <location>
        <begin position="1"/>
        <end position="178"/>
    </location>
</feature>
<sequence length="1807" mass="200414">MPLSPITPDHDQRRMSSDRNSGYSLVDSQNSSPTDERAPSRSSSVNSQASLNNIPARNSSIKSSTSIKRVPVRTSSAASRSSSVKSAQSVHDNLSRTASVHSQAPSISRAPSESERRSPSIRSDETAVENQKPARSGSGYRSNPPSRHDSARSGASSMSRQSSREGSSSISRQPSQEISNAYIRPPVLPALNLLSRTDSLISGSPTVAALNIPSRNVSPAPPSAGFTDNPYSRLEHNDSYSSTREYLTSPANEVGEEAFAESALSVSSQHSAYDSIQNTPELKPSTMSDQLDPESLMEEISQWGNDVEPLPVSLLAQSTVSPPSPALQSARIVVSIDDQAQEFQSLPYPEEEVEETSQFEEQQFNFRMPWEDYTGPPSPPRGPAVEGYVPACYEQERNEQLEIDSEVVENLTNELEFSSLADLRQQPLQTETPLISPVAARSNGEANLGLGLLPARPLSSVDGMFPSTGRSEVSEIMVPSRSNSDAASEYSFSSSGRNQSVSSAMGETDTSSLAPASETDLHRAPSDASYSAAYSSSADAYSPALTSESEGERSYASTSSAYLSTSGVYEYSSAVVTSRARSLQGPRPAAQRLSVDTTPHPTRSNTTGSVPLTLDGSLEYQRVMDRGLSRNAAPVDSESAAGPTSQADLASTTDAESTYTPEPPEPLVFQTMDLADRMALLNADLYDDFEEEEPVQEEAPTPIEPPMVVRPSVSSLVGEMLPTPISAVSPDSVVAQDYAVFQEYGQHSDTDLYDDYEEAMGGEDSAGVPDIAPLGFNASMTSFGSVRSNHSQLEEEDQGIITINENGIPYVSTETRQYFVIGTRRIKVPGEKLDECKEPWMLRPLYLWVRTIMAAESNSMAEGTLSDVLTDLFMRHIEGISFAEAEDLGIQALEWFIDRGVMTRANDGGLIVPEAENRGYIGRLAKFRPARLDISAVRRESQRAQPDMNIEYDKNIDNWTAAVPQHVRSTVSVAMEKLQNVYFEMVMSESMFLNNLRALLVDFKDVMLRTLGTGRHIVDDPVQFTTAVVHNTDEVLQLHERYLFFPLRERQRQAHVMSGVGDILVIWIRHGIEPYLRHADGLGPASEMSETERRQNPHYAQFVSDFQSANSGASVSTVMTKLLRYPLLIGRMLKCLIELETEQGIQQSAERRYLERAHGRITQLASVFQSRFVSSQRQYVLRNLRSTIYFSNQSLKVELGLSSRTREMLNNGSVEVDSRRQSMNMILLDNYLLMTRVIVVADRLRYDVVYPPIPIDFLTLVSQDDGQVNATFHRASVATINSSSSANAEEMREFAEAGGEDNKIYPFRIKHLGRHGATYQIFVASDGDRKQWCAAILRAIDKRHESRQMPLSLQVVSDSDFGYRDRHMRGAVAEPYVSSQRSTVRVALDQNGYSAPTSPIAKSANCTALFYEDEINPTNKESRLIRPEDYLKKDPYVLVGCKTGIFMRYGFSGTWYCVLRVDHVRQMKVLPEFGLVIFLADKKLFAYSLDAFFAHDTVQNRAQIAQQSQLQRLMNARSMGDNDGLFLQEICEMRSFDWFNVGILNKRTVIVAHQKDTESDLRVFEPIAGKCQEFRGQYDTGEILEDPYQRRIRIMNLRNSEFYGTMPVRVGQDMVREIEPIYLNSVCLNVTITKGMIVLHTKKGFQALVYPSMIIAALPQLTESDPIKTHELSAQTPLGFFRVSEHFYLLCYSHMCLSCDSQGFLSRQVIIRFTGTARSVAVMPPYVLGLCDDFVEIRLIQTGDLVSLVTGTDVQLIGPQSYSSDSANIAYSNPCGLTGEHVLVRMAHPVERGRQVILRFVRNTEAV</sequence>
<feature type="region of interest" description="Disordered" evidence="3">
    <location>
        <begin position="472"/>
        <end position="528"/>
    </location>
</feature>
<keyword evidence="1" id="KW-0597">Phosphoprotein</keyword>
<dbReference type="GeneID" id="90039282"/>
<accession>A0ABR1F0I0</accession>
<dbReference type="InterPro" id="IPR000219">
    <property type="entry name" value="DH_dom"/>
</dbReference>
<evidence type="ECO:0000256" key="3">
    <source>
        <dbReference type="SAM" id="MobiDB-lite"/>
    </source>
</evidence>
<feature type="compositionally biased region" description="Polar residues" evidence="3">
    <location>
        <begin position="91"/>
        <end position="103"/>
    </location>
</feature>
<dbReference type="PANTHER" id="PTHR46572:SF1">
    <property type="entry name" value="RHO1 GUANINE NUCLEOTIDE EXCHANGE FACTOR TUS1"/>
    <property type="match status" value="1"/>
</dbReference>
<feature type="region of interest" description="Disordered" evidence="3">
    <location>
        <begin position="211"/>
        <end position="233"/>
    </location>
</feature>
<dbReference type="Pfam" id="PF15405">
    <property type="entry name" value="PH_5"/>
    <property type="match status" value="1"/>
</dbReference>
<feature type="compositionally biased region" description="Polar residues" evidence="3">
    <location>
        <begin position="496"/>
        <end position="514"/>
    </location>
</feature>
<dbReference type="SUPFAM" id="SSF48065">
    <property type="entry name" value="DBL homology domain (DH-domain)"/>
    <property type="match status" value="1"/>
</dbReference>
<evidence type="ECO:0000256" key="1">
    <source>
        <dbReference type="ARBA" id="ARBA00022553"/>
    </source>
</evidence>
<keyword evidence="2" id="KW-0344">Guanine-nucleotide releasing factor</keyword>
<gene>
    <name evidence="6" type="ORF">BZA70DRAFT_285651</name>
</gene>
<dbReference type="InterPro" id="IPR001180">
    <property type="entry name" value="CNH_dom"/>
</dbReference>
<evidence type="ECO:0000259" key="5">
    <source>
        <dbReference type="PROSITE" id="PS50219"/>
    </source>
</evidence>
<dbReference type="PANTHER" id="PTHR46572">
    <property type="entry name" value="RHO1 GDP-GTP EXCHANGE PROTEIN 1-RELATED"/>
    <property type="match status" value="1"/>
</dbReference>
<feature type="compositionally biased region" description="Polar residues" evidence="3">
    <location>
        <begin position="18"/>
        <end position="33"/>
    </location>
</feature>
<dbReference type="Pfam" id="PF23582">
    <property type="entry name" value="WHD_RGF3"/>
    <property type="match status" value="1"/>
</dbReference>
<evidence type="ECO:0000313" key="7">
    <source>
        <dbReference type="Proteomes" id="UP001498771"/>
    </source>
</evidence>
<feature type="compositionally biased region" description="Basic and acidic residues" evidence="3">
    <location>
        <begin position="112"/>
        <end position="125"/>
    </location>
</feature>
<dbReference type="InterPro" id="IPR041675">
    <property type="entry name" value="PH_5"/>
</dbReference>
<dbReference type="InterPro" id="IPR011993">
    <property type="entry name" value="PH-like_dom_sf"/>
</dbReference>
<proteinExistence type="predicted"/>